<evidence type="ECO:0000259" key="7">
    <source>
        <dbReference type="Pfam" id="PF04024"/>
    </source>
</evidence>
<evidence type="ECO:0000256" key="3">
    <source>
        <dbReference type="ARBA" id="ARBA00023012"/>
    </source>
</evidence>
<proteinExistence type="predicted"/>
<feature type="domain" description="Histidine kinase/HSP90-like ATPase" evidence="6">
    <location>
        <begin position="354"/>
        <end position="443"/>
    </location>
</feature>
<feature type="transmembrane region" description="Helical" evidence="5">
    <location>
        <begin position="226"/>
        <end position="248"/>
    </location>
</feature>
<dbReference type="EMBL" id="SMTK01000003">
    <property type="protein sequence ID" value="TDK25659.1"/>
    <property type="molecule type" value="Genomic_DNA"/>
</dbReference>
<organism evidence="8 9">
    <name type="scientific">Arthrobacter crusticola</name>
    <dbReference type="NCBI Taxonomy" id="2547960"/>
    <lineage>
        <taxon>Bacteria</taxon>
        <taxon>Bacillati</taxon>
        <taxon>Actinomycetota</taxon>
        <taxon>Actinomycetes</taxon>
        <taxon>Micrococcales</taxon>
        <taxon>Micrococcaceae</taxon>
        <taxon>Arthrobacter</taxon>
    </lineage>
</organism>
<keyword evidence="1" id="KW-0808">Transferase</keyword>
<dbReference type="AlphaFoldDB" id="A0A4V3AM56"/>
<protein>
    <submittedName>
        <fullName evidence="8">ATP-binding protein</fullName>
    </submittedName>
</protein>
<feature type="transmembrane region" description="Helical" evidence="5">
    <location>
        <begin position="36"/>
        <end position="56"/>
    </location>
</feature>
<sequence>MKPPLLRSPDGLVAGVCGGLAVHLGVQLRVVRVLMVLLALAGGAGVFLYAWLWIFVPMASDRVAAPLRFAPAALKTPPPPALFLPAATALPSPAAPHPPAASAEPGNAAPPVAGAFEPAPRRTGGRFRPGRKELLLGVALLLLAGVFTAQELGFAVSLRQVLPVAAAGVGAVLAWSQLDDARREGLRNKAGADRAAGLARLLLGLVLVMVGVLVMVSGTISWDLTWATLLATGAVLAGVALVLAPWALRFWKDFEDERAGRVREAARAEIAAHLHDSVLQTLALIQNRAGSEQDVVRLARAQERELRHWLYSDPAGHSGNLTERLRALAGEVEDSYGHPVEVVAVGDAPLTAGQEALAQAAREAIVNAAKHAGGTVSVYLEAGPSGSEAFIRDRGPGFDPLAVPADRLGIRESITTRMQRHGGTATIRSGPDGTEVRLSMPEQENRSHD</sequence>
<dbReference type="InterPro" id="IPR036890">
    <property type="entry name" value="HATPase_C_sf"/>
</dbReference>
<dbReference type="CDD" id="cd16917">
    <property type="entry name" value="HATPase_UhpB-NarQ-NarX-like"/>
    <property type="match status" value="1"/>
</dbReference>
<dbReference type="Proteomes" id="UP000295411">
    <property type="component" value="Unassembled WGS sequence"/>
</dbReference>
<evidence type="ECO:0000256" key="4">
    <source>
        <dbReference type="SAM" id="MobiDB-lite"/>
    </source>
</evidence>
<feature type="transmembrane region" description="Helical" evidence="5">
    <location>
        <begin position="161"/>
        <end position="178"/>
    </location>
</feature>
<dbReference type="Gene3D" id="3.30.565.10">
    <property type="entry name" value="Histidine kinase-like ATPase, C-terminal domain"/>
    <property type="match status" value="1"/>
</dbReference>
<evidence type="ECO:0000259" key="6">
    <source>
        <dbReference type="Pfam" id="PF02518"/>
    </source>
</evidence>
<evidence type="ECO:0000313" key="8">
    <source>
        <dbReference type="EMBL" id="TDK25659.1"/>
    </source>
</evidence>
<dbReference type="GO" id="GO:0005524">
    <property type="term" value="F:ATP binding"/>
    <property type="evidence" value="ECO:0007669"/>
    <property type="project" value="UniProtKB-KW"/>
</dbReference>
<keyword evidence="5" id="KW-0812">Transmembrane</keyword>
<dbReference type="GO" id="GO:0000160">
    <property type="term" value="P:phosphorelay signal transduction system"/>
    <property type="evidence" value="ECO:0007669"/>
    <property type="project" value="UniProtKB-KW"/>
</dbReference>
<keyword evidence="3" id="KW-0902">Two-component regulatory system</keyword>
<dbReference type="RefSeq" id="WP_133403916.1">
    <property type="nucleotide sequence ID" value="NZ_SMTK01000003.1"/>
</dbReference>
<dbReference type="InterPro" id="IPR003594">
    <property type="entry name" value="HATPase_dom"/>
</dbReference>
<gene>
    <name evidence="8" type="ORF">E2F48_10485</name>
</gene>
<feature type="transmembrane region" description="Helical" evidence="5">
    <location>
        <begin position="134"/>
        <end position="155"/>
    </location>
</feature>
<keyword evidence="5" id="KW-1133">Transmembrane helix</keyword>
<dbReference type="GO" id="GO:0016301">
    <property type="term" value="F:kinase activity"/>
    <property type="evidence" value="ECO:0007669"/>
    <property type="project" value="UniProtKB-KW"/>
</dbReference>
<evidence type="ECO:0000256" key="1">
    <source>
        <dbReference type="ARBA" id="ARBA00022679"/>
    </source>
</evidence>
<keyword evidence="2" id="KW-0418">Kinase</keyword>
<feature type="transmembrane region" description="Helical" evidence="5">
    <location>
        <begin position="198"/>
        <end position="220"/>
    </location>
</feature>
<dbReference type="OrthoDB" id="3534856at2"/>
<accession>A0A4V3AM56</accession>
<keyword evidence="5" id="KW-0472">Membrane</keyword>
<dbReference type="InterPro" id="IPR007168">
    <property type="entry name" value="Phageshock_PspC_N"/>
</dbReference>
<dbReference type="SUPFAM" id="SSF55874">
    <property type="entry name" value="ATPase domain of HSP90 chaperone/DNA topoisomerase II/histidine kinase"/>
    <property type="match status" value="1"/>
</dbReference>
<keyword evidence="8" id="KW-0067">ATP-binding</keyword>
<feature type="domain" description="Phage shock protein PspC N-terminal" evidence="7">
    <location>
        <begin position="4"/>
        <end position="58"/>
    </location>
</feature>
<evidence type="ECO:0000256" key="2">
    <source>
        <dbReference type="ARBA" id="ARBA00022777"/>
    </source>
</evidence>
<feature type="region of interest" description="Disordered" evidence="4">
    <location>
        <begin position="419"/>
        <end position="449"/>
    </location>
</feature>
<dbReference type="PANTHER" id="PTHR24421:SF61">
    <property type="entry name" value="OXYGEN SENSOR HISTIDINE KINASE NREB"/>
    <property type="match status" value="1"/>
</dbReference>
<keyword evidence="8" id="KW-0547">Nucleotide-binding</keyword>
<dbReference type="Pfam" id="PF02518">
    <property type="entry name" value="HATPase_c"/>
    <property type="match status" value="1"/>
</dbReference>
<dbReference type="Pfam" id="PF04024">
    <property type="entry name" value="PspC"/>
    <property type="match status" value="1"/>
</dbReference>
<evidence type="ECO:0000256" key="5">
    <source>
        <dbReference type="SAM" id="Phobius"/>
    </source>
</evidence>
<dbReference type="PANTHER" id="PTHR24421">
    <property type="entry name" value="NITRATE/NITRITE SENSOR PROTEIN NARX-RELATED"/>
    <property type="match status" value="1"/>
</dbReference>
<comment type="caution">
    <text evidence="8">The sequence shown here is derived from an EMBL/GenBank/DDBJ whole genome shotgun (WGS) entry which is preliminary data.</text>
</comment>
<keyword evidence="9" id="KW-1185">Reference proteome</keyword>
<reference evidence="8 9" key="1">
    <citation type="submission" date="2019-03" db="EMBL/GenBank/DDBJ databases">
        <title>Arthrobacter sp. nov., an bacterium isolated from biocrust in Mu Us Desert.</title>
        <authorList>
            <person name="Lixiong L."/>
        </authorList>
    </citation>
    <scope>NUCLEOTIDE SEQUENCE [LARGE SCALE GENOMIC DNA]</scope>
    <source>
        <strain evidence="8 9">SLN-3</strain>
    </source>
</reference>
<dbReference type="InterPro" id="IPR050482">
    <property type="entry name" value="Sensor_HK_TwoCompSys"/>
</dbReference>
<name>A0A4V3AM56_9MICC</name>
<evidence type="ECO:0000313" key="9">
    <source>
        <dbReference type="Proteomes" id="UP000295411"/>
    </source>
</evidence>